<feature type="domain" description="CBS" evidence="4">
    <location>
        <begin position="95"/>
        <end position="155"/>
    </location>
</feature>
<dbReference type="SMART" id="SM00116">
    <property type="entry name" value="CBS"/>
    <property type="match status" value="2"/>
</dbReference>
<evidence type="ECO:0000259" key="4">
    <source>
        <dbReference type="PROSITE" id="PS51371"/>
    </source>
</evidence>
<feature type="domain" description="BON" evidence="3">
    <location>
        <begin position="158"/>
        <end position="227"/>
    </location>
</feature>
<evidence type="ECO:0000259" key="3">
    <source>
        <dbReference type="PROSITE" id="PS50914"/>
    </source>
</evidence>
<dbReference type="Pfam" id="PF00571">
    <property type="entry name" value="CBS"/>
    <property type="match status" value="2"/>
</dbReference>
<evidence type="ECO:0000313" key="6">
    <source>
        <dbReference type="Proteomes" id="UP001152178"/>
    </source>
</evidence>
<feature type="domain" description="CBS" evidence="4">
    <location>
        <begin position="8"/>
        <end position="63"/>
    </location>
</feature>
<name>A0ABT4R2J7_9HYPH</name>
<dbReference type="EMBL" id="JAPFQA010000020">
    <property type="protein sequence ID" value="MCZ8547990.1"/>
    <property type="molecule type" value="Genomic_DNA"/>
</dbReference>
<dbReference type="Gene3D" id="3.10.580.10">
    <property type="entry name" value="CBS-domain"/>
    <property type="match status" value="1"/>
</dbReference>
<dbReference type="PROSITE" id="PS50914">
    <property type="entry name" value="BON"/>
    <property type="match status" value="1"/>
</dbReference>
<dbReference type="InterPro" id="IPR051257">
    <property type="entry name" value="Diverse_CBS-Domain"/>
</dbReference>
<keyword evidence="6" id="KW-1185">Reference proteome</keyword>
<dbReference type="PIRSF" id="PIRSF036990">
    <property type="entry name" value="UCP036990_CBS_BON"/>
    <property type="match status" value="1"/>
</dbReference>
<organism evidence="5 6">
    <name type="scientific">Mesorhizobium qingshengii</name>
    <dbReference type="NCBI Taxonomy" id="1165689"/>
    <lineage>
        <taxon>Bacteria</taxon>
        <taxon>Pseudomonadati</taxon>
        <taxon>Pseudomonadota</taxon>
        <taxon>Alphaproteobacteria</taxon>
        <taxon>Hyphomicrobiales</taxon>
        <taxon>Phyllobacteriaceae</taxon>
        <taxon>Mesorhizobium</taxon>
    </lineage>
</organism>
<evidence type="ECO:0000256" key="2">
    <source>
        <dbReference type="PROSITE-ProRule" id="PRU00703"/>
    </source>
</evidence>
<dbReference type="InterPro" id="IPR007055">
    <property type="entry name" value="BON_dom"/>
</dbReference>
<dbReference type="InterPro" id="IPR000644">
    <property type="entry name" value="CBS_dom"/>
</dbReference>
<protein>
    <submittedName>
        <fullName evidence="5">CBS domain-containing protein</fullName>
    </submittedName>
</protein>
<keyword evidence="1 2" id="KW-0129">CBS domain</keyword>
<reference evidence="5" key="1">
    <citation type="submission" date="2022-11" db="EMBL/GenBank/DDBJ databases">
        <authorList>
            <person name="Coimbra C."/>
        </authorList>
    </citation>
    <scope>NUCLEOTIDE SEQUENCE</scope>
    <source>
        <strain evidence="5">Jales19</strain>
    </source>
</reference>
<gene>
    <name evidence="5" type="ORF">OOJ09_27760</name>
</gene>
<dbReference type="RefSeq" id="WP_269908253.1">
    <property type="nucleotide sequence ID" value="NZ_JAPFQA010000020.1"/>
</dbReference>
<accession>A0ABT4R2J7</accession>
<evidence type="ECO:0000256" key="1">
    <source>
        <dbReference type="ARBA" id="ARBA00023122"/>
    </source>
</evidence>
<dbReference type="CDD" id="cd04586">
    <property type="entry name" value="CBS_pair_BON_assoc"/>
    <property type="match status" value="1"/>
</dbReference>
<dbReference type="PANTHER" id="PTHR43080:SF26">
    <property type="entry name" value="REGULATORY PROTEIN"/>
    <property type="match status" value="1"/>
</dbReference>
<proteinExistence type="predicted"/>
<dbReference type="PANTHER" id="PTHR43080">
    <property type="entry name" value="CBS DOMAIN-CONTAINING PROTEIN CBSX3, MITOCHONDRIAL"/>
    <property type="match status" value="1"/>
</dbReference>
<dbReference type="PROSITE" id="PS51371">
    <property type="entry name" value="CBS"/>
    <property type="match status" value="2"/>
</dbReference>
<dbReference type="InterPro" id="IPR046342">
    <property type="entry name" value="CBS_dom_sf"/>
</dbReference>
<dbReference type="Pfam" id="PF04972">
    <property type="entry name" value="BON"/>
    <property type="match status" value="1"/>
</dbReference>
<comment type="caution">
    <text evidence="5">The sequence shown here is derived from an EMBL/GenBank/DDBJ whole genome shotgun (WGS) entry which is preliminary data.</text>
</comment>
<evidence type="ECO:0000313" key="5">
    <source>
        <dbReference type="EMBL" id="MCZ8547990.1"/>
    </source>
</evidence>
<sequence length="232" mass="24963">MLIARDVMTSPVIAVGPDSTVDEVADVLLSHGVSAVPVIDQGALLGIVSEGDLIRRAEIGTAPQGHSWWLRLFANNAALAEGYVKSRSAHVTDVMTKQVATVVEGTPVVEIAALLEHNRIKRVPVLRDGLVVGIVSRTNLVRALIVARKGWRAPVSPDDSSIRLEIHDALKSEPWPSTGRSDVTVTNGVVAFWGAYLSEQERKATLILAENTAGVRAIDDHRVALEMTYVVV</sequence>
<dbReference type="SUPFAM" id="SSF54631">
    <property type="entry name" value="CBS-domain pair"/>
    <property type="match status" value="1"/>
</dbReference>
<dbReference type="InterPro" id="IPR017080">
    <property type="entry name" value="UCP036990_CBS_BON"/>
</dbReference>
<dbReference type="Proteomes" id="UP001152178">
    <property type="component" value="Unassembled WGS sequence"/>
</dbReference>